<sequence>MLGKLRHIQMNRVSCPSLWFYLLLKQSGFIQGQLTIEAD</sequence>
<gene>
    <name evidence="1" type="ORF">NIES2135_15410</name>
</gene>
<organism evidence="1 2">
    <name type="scientific">Leptolyngbya boryana NIES-2135</name>
    <dbReference type="NCBI Taxonomy" id="1973484"/>
    <lineage>
        <taxon>Bacteria</taxon>
        <taxon>Bacillati</taxon>
        <taxon>Cyanobacteriota</taxon>
        <taxon>Cyanophyceae</taxon>
        <taxon>Leptolyngbyales</taxon>
        <taxon>Leptolyngbyaceae</taxon>
        <taxon>Leptolyngbya group</taxon>
        <taxon>Leptolyngbya</taxon>
    </lineage>
</organism>
<evidence type="ECO:0000313" key="1">
    <source>
        <dbReference type="EMBL" id="BAY54723.1"/>
    </source>
</evidence>
<proteinExistence type="predicted"/>
<dbReference type="Proteomes" id="UP000217895">
    <property type="component" value="Chromosome"/>
</dbReference>
<accession>A0A1Z4JDH9</accession>
<reference evidence="1 2" key="1">
    <citation type="submission" date="2017-06" db="EMBL/GenBank/DDBJ databases">
        <title>Genome sequencing of cyanobaciteial culture collection at National Institute for Environmental Studies (NIES).</title>
        <authorList>
            <person name="Hirose Y."/>
            <person name="Shimura Y."/>
            <person name="Fujisawa T."/>
            <person name="Nakamura Y."/>
            <person name="Kawachi M."/>
        </authorList>
    </citation>
    <scope>NUCLEOTIDE SEQUENCE [LARGE SCALE GENOMIC DNA]</scope>
    <source>
        <strain evidence="1 2">NIES-2135</strain>
    </source>
</reference>
<dbReference type="AlphaFoldDB" id="A0A1Z4JDH9"/>
<keyword evidence="2" id="KW-1185">Reference proteome</keyword>
<name>A0A1Z4JDH9_LEPBY</name>
<protein>
    <submittedName>
        <fullName evidence="1">Uncharacterized protein</fullName>
    </submittedName>
</protein>
<dbReference type="EMBL" id="AP018203">
    <property type="protein sequence ID" value="BAY54723.1"/>
    <property type="molecule type" value="Genomic_DNA"/>
</dbReference>
<evidence type="ECO:0000313" key="2">
    <source>
        <dbReference type="Proteomes" id="UP000217895"/>
    </source>
</evidence>